<feature type="compositionally biased region" description="Basic residues" evidence="2">
    <location>
        <begin position="410"/>
        <end position="419"/>
    </location>
</feature>
<dbReference type="Proteomes" id="UP000827549">
    <property type="component" value="Chromosome 3"/>
</dbReference>
<accession>A0AAF0Y5F6</accession>
<keyword evidence="1" id="KW-0175">Coiled coil</keyword>
<organism evidence="3 4">
    <name type="scientific">Vanrija pseudolonga</name>
    <dbReference type="NCBI Taxonomy" id="143232"/>
    <lineage>
        <taxon>Eukaryota</taxon>
        <taxon>Fungi</taxon>
        <taxon>Dikarya</taxon>
        <taxon>Basidiomycota</taxon>
        <taxon>Agaricomycotina</taxon>
        <taxon>Tremellomycetes</taxon>
        <taxon>Trichosporonales</taxon>
        <taxon>Trichosporonaceae</taxon>
        <taxon>Vanrija</taxon>
    </lineage>
</organism>
<protein>
    <submittedName>
        <fullName evidence="3">Uncharacterized protein</fullName>
    </submittedName>
</protein>
<feature type="region of interest" description="Disordered" evidence="2">
    <location>
        <begin position="400"/>
        <end position="419"/>
    </location>
</feature>
<evidence type="ECO:0000256" key="1">
    <source>
        <dbReference type="SAM" id="Coils"/>
    </source>
</evidence>
<evidence type="ECO:0000313" key="3">
    <source>
        <dbReference type="EMBL" id="WOO80425.1"/>
    </source>
</evidence>
<evidence type="ECO:0000313" key="4">
    <source>
        <dbReference type="Proteomes" id="UP000827549"/>
    </source>
</evidence>
<dbReference type="EMBL" id="CP086716">
    <property type="protein sequence ID" value="WOO80425.1"/>
    <property type="molecule type" value="Genomic_DNA"/>
</dbReference>
<dbReference type="AlphaFoldDB" id="A0AAF0Y5F6"/>
<name>A0AAF0Y5F6_9TREE</name>
<dbReference type="GeneID" id="87807184"/>
<keyword evidence="4" id="KW-1185">Reference proteome</keyword>
<evidence type="ECO:0000256" key="2">
    <source>
        <dbReference type="SAM" id="MobiDB-lite"/>
    </source>
</evidence>
<gene>
    <name evidence="3" type="ORF">LOC62_03G003943</name>
</gene>
<feature type="coiled-coil region" evidence="1">
    <location>
        <begin position="241"/>
        <end position="268"/>
    </location>
</feature>
<dbReference type="RefSeq" id="XP_062626457.1">
    <property type="nucleotide sequence ID" value="XM_062770473.1"/>
</dbReference>
<reference evidence="3" key="1">
    <citation type="submission" date="2023-10" db="EMBL/GenBank/DDBJ databases">
        <authorList>
            <person name="Noh H."/>
        </authorList>
    </citation>
    <scope>NUCLEOTIDE SEQUENCE</scope>
    <source>
        <strain evidence="3">DUCC4014</strain>
    </source>
</reference>
<proteinExistence type="predicted"/>
<sequence>MPANTSVLGKIRVKLAIEASNEKLLWPSLDEVKDEDDDDGVRFSDGTSFKLEEGKSINGRTVFEGDGHLKENDFVHSFPRFLDRKMMKVLTIQVSRHVARWHSNLADANTAVLRAWLDDFTVDGIPPGAHTLCVRGELDKWALGDFLRSSRSDGLHVLQTDGGNGRAKFIPGHYLQEVVEALENSNTSLTVFCEVLDPQQVARTVAVNPPYSWPRAREVTTTPAHGDNCTCWKDTVYSQGRTRIVRRLKKLLERNKELNNRVKCAVADVLIPARVLLYAKSQPVPMVWKWNWRWSAGLWDEKRQWKAKRVKQNKTAPASSSLPTPSPLTKLPAEVLERIIKYTADDAEALTTDQWCRFMRCVRDRDAFRSQSRATADFEGPEFAVTMDEWLHNGKMWWDRGVPPAETPPAKRRKVAGGE</sequence>